<name>A0A7N2L369_QUELO</name>
<dbReference type="EnsemblPlants" id="QL02p102677:mrna">
    <property type="protein sequence ID" value="QL02p102677:mrna"/>
    <property type="gene ID" value="QL02p102677"/>
</dbReference>
<accession>A0A7N2L369</accession>
<evidence type="ECO:0000313" key="2">
    <source>
        <dbReference type="Proteomes" id="UP000594261"/>
    </source>
</evidence>
<protein>
    <submittedName>
        <fullName evidence="1">Uncharacterized protein</fullName>
    </submittedName>
</protein>
<dbReference type="AlphaFoldDB" id="A0A7N2L369"/>
<dbReference type="Proteomes" id="UP000594261">
    <property type="component" value="Chromosome 2"/>
</dbReference>
<dbReference type="InParanoid" id="A0A7N2L369"/>
<evidence type="ECO:0000313" key="1">
    <source>
        <dbReference type="EnsemblPlants" id="QL02p102677:mrna"/>
    </source>
</evidence>
<keyword evidence="2" id="KW-1185">Reference proteome</keyword>
<reference evidence="1" key="2">
    <citation type="submission" date="2021-01" db="UniProtKB">
        <authorList>
            <consortium name="EnsemblPlants"/>
        </authorList>
    </citation>
    <scope>IDENTIFICATION</scope>
</reference>
<proteinExistence type="predicted"/>
<reference evidence="2" key="1">
    <citation type="journal article" date="2016" name="G3 (Bethesda)">
        <title>First Draft Assembly and Annotation of the Genome of a California Endemic Oak Quercus lobata Nee (Fagaceae).</title>
        <authorList>
            <person name="Sork V.L."/>
            <person name="Fitz-Gibbon S.T."/>
            <person name="Puiu D."/>
            <person name="Crepeau M."/>
            <person name="Gugger P.F."/>
            <person name="Sherman R."/>
            <person name="Stevens K."/>
            <person name="Langley C.H."/>
            <person name="Pellegrini M."/>
            <person name="Salzberg S.L."/>
        </authorList>
    </citation>
    <scope>NUCLEOTIDE SEQUENCE [LARGE SCALE GENOMIC DNA]</scope>
    <source>
        <strain evidence="2">cv. SW786</strain>
    </source>
</reference>
<dbReference type="Gramene" id="QL02p102677:mrna">
    <property type="protein sequence ID" value="QL02p102677:mrna"/>
    <property type="gene ID" value="QL02p102677"/>
</dbReference>
<organism evidence="1 2">
    <name type="scientific">Quercus lobata</name>
    <name type="common">Valley oak</name>
    <dbReference type="NCBI Taxonomy" id="97700"/>
    <lineage>
        <taxon>Eukaryota</taxon>
        <taxon>Viridiplantae</taxon>
        <taxon>Streptophyta</taxon>
        <taxon>Embryophyta</taxon>
        <taxon>Tracheophyta</taxon>
        <taxon>Spermatophyta</taxon>
        <taxon>Magnoliopsida</taxon>
        <taxon>eudicotyledons</taxon>
        <taxon>Gunneridae</taxon>
        <taxon>Pentapetalae</taxon>
        <taxon>rosids</taxon>
        <taxon>fabids</taxon>
        <taxon>Fagales</taxon>
        <taxon>Fagaceae</taxon>
        <taxon>Quercus</taxon>
    </lineage>
</organism>
<sequence>MGNRVRFWQDGWSGDQPLQLAFLGCTVLLLTRWPLLNFSLTRIGVGERRSWDVHFIRDFNDWEMVEGVNFLHILGANIPLMDVGDQMRWKLKPNGDFDIWSFYNKLRGSLFVAFPWKGIWRVKILMQTHQCCTQRRYNSMSGQFGGKVESLTVALHQRSGEESSSGEKSTQVVVFEDQAGKSFSSTMGGVERREHGINGENKIEAKFLEGNRVRFPLSFNLNSKDVDTGKEREIRSWLGKDVSVMNSTMQPTSSVVSPPPAGRLEVSLMVPLVMKSALLVLEVPGSSDYSGQLIPSWLTKTSTVLILPMEVAKASFKQISAMVLSQASSNPMVAAVVTSSSQVVSNDGGEEIVGSEVMVNVPESSNLDIEGVHHSYPAIRELVEDLDKSWESDSDCSVMEGQAVIGNNSVVNEGHMVSWADECNGLVDSLSVVTGSEDEMWEFDERSMTWERGGEPLVLVPLAVIVPLEMEYSSVKELGCKENVDSNQLSQWVINRIKALRKSAGTSLEGFEEQIMRLFLALEAMKKNKQQHVVGDQAKLVKLAQKGGFGKGILYLRLLFDIVIEALSRMLDVAAIDVQFSSFSVGNTAGTLLKVSHLLFLDDTLIYCDADPTQIASLRAILARFEELLALIINLGKFELVPVGVVHSLDVLVELLACRQSSLPLKYLGLPLASKFKELSISNPILEKMERRLAGLLEASKE</sequence>